<sequence>MRYLLSLFGLFCFFNSSAQYVYKIKADSVKITNDSCTAELILENSTKAVKGFLYNKGNGRTEFRKALQKISDTSYVIGGDTLTLRAGSTGTPLSSILSAAANNTINNQGYTQEWKWDNLGAAKGLSLTANTTGAANNTQRLLNVELRGANDNWNQVTTAGYFSSTKTGINNTNRAITAIVDSGVNNVAVYAIAPQTQNSYCGYFYGGDFFANFVRMAVNPNNNATLVGELNGLHITTKNDKDILLYTGGNTGYVAVTDRFAVSSSNGDGAFLKFSPFLIQTTRPYMDLNIGVNNDYTLRIKAPDGKIGIGYNIPTPPEMLSVNGNVALLTPGNKLKVATGSNASIGTATLSSGTITVNTTAVSSSSIIIVNYNSPSGTLGSGLAAPTGSIVNATSFVIRSLTSSGTTNTSDNSTVNWWIIN</sequence>
<dbReference type="InterPro" id="IPR056204">
    <property type="entry name" value="K1-lyase_C"/>
</dbReference>
<dbReference type="Proteomes" id="UP001165367">
    <property type="component" value="Unassembled WGS sequence"/>
</dbReference>
<feature type="signal peptide" evidence="1">
    <location>
        <begin position="1"/>
        <end position="18"/>
    </location>
</feature>
<name>A0ABS9L0U9_9BACT</name>
<evidence type="ECO:0000256" key="1">
    <source>
        <dbReference type="SAM" id="SignalP"/>
    </source>
</evidence>
<evidence type="ECO:0000313" key="4">
    <source>
        <dbReference type="Proteomes" id="UP001165367"/>
    </source>
</evidence>
<dbReference type="RefSeq" id="WP_237877320.1">
    <property type="nucleotide sequence ID" value="NZ_JAKLTR010000034.1"/>
</dbReference>
<feature type="chain" id="PRO_5047135063" description="K1 capsule-specific polysaccharide lyase C-terminal domain-containing protein" evidence="1">
    <location>
        <begin position="19"/>
        <end position="421"/>
    </location>
</feature>
<evidence type="ECO:0000259" key="2">
    <source>
        <dbReference type="Pfam" id="PF24146"/>
    </source>
</evidence>
<dbReference type="EMBL" id="JAKLTR010000034">
    <property type="protein sequence ID" value="MCG2618133.1"/>
    <property type="molecule type" value="Genomic_DNA"/>
</dbReference>
<keyword evidence="4" id="KW-1185">Reference proteome</keyword>
<comment type="caution">
    <text evidence="3">The sequence shown here is derived from an EMBL/GenBank/DDBJ whole genome shotgun (WGS) entry which is preliminary data.</text>
</comment>
<gene>
    <name evidence="3" type="ORF">LZZ85_27770</name>
</gene>
<protein>
    <recommendedName>
        <fullName evidence="2">K1 capsule-specific polysaccharide lyase C-terminal domain-containing protein</fullName>
    </recommendedName>
</protein>
<reference evidence="3" key="1">
    <citation type="submission" date="2022-01" db="EMBL/GenBank/DDBJ databases">
        <authorList>
            <person name="Jo J.-H."/>
            <person name="Im W.-T."/>
        </authorList>
    </citation>
    <scope>NUCLEOTIDE SEQUENCE</scope>
    <source>
        <strain evidence="3">NA20</strain>
    </source>
</reference>
<feature type="domain" description="K1 capsule-specific polysaccharide lyase C-terminal" evidence="2">
    <location>
        <begin position="342"/>
        <end position="420"/>
    </location>
</feature>
<evidence type="ECO:0000313" key="3">
    <source>
        <dbReference type="EMBL" id="MCG2618133.1"/>
    </source>
</evidence>
<organism evidence="3 4">
    <name type="scientific">Terrimonas ginsenosidimutans</name>
    <dbReference type="NCBI Taxonomy" id="2908004"/>
    <lineage>
        <taxon>Bacteria</taxon>
        <taxon>Pseudomonadati</taxon>
        <taxon>Bacteroidota</taxon>
        <taxon>Chitinophagia</taxon>
        <taxon>Chitinophagales</taxon>
        <taxon>Chitinophagaceae</taxon>
        <taxon>Terrimonas</taxon>
    </lineage>
</organism>
<accession>A0ABS9L0U9</accession>
<keyword evidence="1" id="KW-0732">Signal</keyword>
<dbReference type="Pfam" id="PF24146">
    <property type="entry name" value="K1-lyase_C"/>
    <property type="match status" value="1"/>
</dbReference>
<proteinExistence type="predicted"/>